<dbReference type="EMBL" id="LS483476">
    <property type="protein sequence ID" value="SQI51494.1"/>
    <property type="molecule type" value="Genomic_DNA"/>
</dbReference>
<comment type="cofactor">
    <cofactor evidence="4">
        <name>Mg(2+)</name>
        <dbReference type="ChEBI" id="CHEBI:18420"/>
    </cofactor>
    <text evidence="4">Binds 1 Mg(2+) ion per subunit.</text>
</comment>
<evidence type="ECO:0000256" key="1">
    <source>
        <dbReference type="ARBA" id="ARBA00022801"/>
    </source>
</evidence>
<keyword evidence="3 4" id="KW-0704">Schiff base</keyword>
<dbReference type="SFLD" id="SFLDG01135">
    <property type="entry name" value="C1.5.6:_HAD__Beta-PGM__Phospha"/>
    <property type="match status" value="1"/>
</dbReference>
<dbReference type="EC" id="3.11.1.1" evidence="4"/>
<dbReference type="InterPro" id="IPR023198">
    <property type="entry name" value="PGP-like_dom2"/>
</dbReference>
<keyword evidence="2 4" id="KW-0460">Magnesium</keyword>
<comment type="function">
    <text evidence="4">Involved in phosphonate degradation.</text>
</comment>
<dbReference type="RefSeq" id="WP_066145914.1">
    <property type="nucleotide sequence ID" value="NZ_CBCSGM010000002.1"/>
</dbReference>
<dbReference type="InterPro" id="IPR023214">
    <property type="entry name" value="HAD_sf"/>
</dbReference>
<feature type="active site" description="Nucleophile" evidence="4">
    <location>
        <position position="10"/>
    </location>
</feature>
<gene>
    <name evidence="4 5" type="primary">phnX</name>
    <name evidence="5" type="ORF">NCTC4824_00278</name>
</gene>
<keyword evidence="6" id="KW-1185">Reference proteome</keyword>
<protein>
    <recommendedName>
        <fullName evidence="4">Phosphonoacetaldehyde hydrolase</fullName>
        <shortName evidence="4">Phosphonatase</shortName>
        <ecNumber evidence="4">3.11.1.1</ecNumber>
    </recommendedName>
    <alternativeName>
        <fullName evidence="4">Phosphonoacetaldehyde phosphonohydrolase</fullName>
    </alternativeName>
</protein>
<dbReference type="SFLD" id="SFLDS00003">
    <property type="entry name" value="Haloacid_Dehalogenase"/>
    <property type="match status" value="1"/>
</dbReference>
<organism evidence="5 6">
    <name type="scientific">Lederbergia lenta</name>
    <name type="common">Bacillus lentus</name>
    <dbReference type="NCBI Taxonomy" id="1467"/>
    <lineage>
        <taxon>Bacteria</taxon>
        <taxon>Bacillati</taxon>
        <taxon>Bacillota</taxon>
        <taxon>Bacilli</taxon>
        <taxon>Bacillales</taxon>
        <taxon>Bacillaceae</taxon>
        <taxon>Lederbergia</taxon>
    </lineage>
</organism>
<dbReference type="InterPro" id="IPR006439">
    <property type="entry name" value="HAD-SF_hydro_IA"/>
</dbReference>
<dbReference type="NCBIfam" id="TIGR01422">
    <property type="entry name" value="phosphonatase"/>
    <property type="match status" value="1"/>
</dbReference>
<accession>A0A2X4YSZ5</accession>
<name>A0A2X4YSZ5_LEDLE</name>
<keyword evidence="1 4" id="KW-0378">Hydrolase</keyword>
<dbReference type="GO" id="GO:0000287">
    <property type="term" value="F:magnesium ion binding"/>
    <property type="evidence" value="ECO:0007669"/>
    <property type="project" value="UniProtKB-UniRule"/>
</dbReference>
<comment type="catalytic activity">
    <reaction evidence="4">
        <text>phosphonoacetaldehyde + H2O = acetaldehyde + phosphate + H(+)</text>
        <dbReference type="Rhea" id="RHEA:18905"/>
        <dbReference type="ChEBI" id="CHEBI:15343"/>
        <dbReference type="ChEBI" id="CHEBI:15377"/>
        <dbReference type="ChEBI" id="CHEBI:15378"/>
        <dbReference type="ChEBI" id="CHEBI:43474"/>
        <dbReference type="ChEBI" id="CHEBI:58383"/>
        <dbReference type="EC" id="3.11.1.1"/>
    </reaction>
</comment>
<dbReference type="SFLD" id="SFLDG01129">
    <property type="entry name" value="C1.5:_HAD__Beta-PGM__Phosphata"/>
    <property type="match status" value="1"/>
</dbReference>
<feature type="active site" description="Schiff-base intermediate with substrate" evidence="4">
    <location>
        <position position="51"/>
    </location>
</feature>
<feature type="binding site" evidence="4">
    <location>
        <position position="180"/>
    </location>
    <ligand>
        <name>Mg(2+)</name>
        <dbReference type="ChEBI" id="CHEBI:18420"/>
    </ligand>
</feature>
<dbReference type="NCBIfam" id="TIGR01549">
    <property type="entry name" value="HAD-SF-IA-v1"/>
    <property type="match status" value="1"/>
</dbReference>
<dbReference type="PANTHER" id="PTHR43434:SF19">
    <property type="entry name" value="PHOSPHONOACETALDEHYDE HYDROLASE"/>
    <property type="match status" value="1"/>
</dbReference>
<dbReference type="InterPro" id="IPR006323">
    <property type="entry name" value="Phosphonoacetald_hydro"/>
</dbReference>
<feature type="binding site" evidence="4">
    <location>
        <position position="12"/>
    </location>
    <ligand>
        <name>Mg(2+)</name>
        <dbReference type="ChEBI" id="CHEBI:18420"/>
    </ligand>
</feature>
<dbReference type="GO" id="GO:0008967">
    <property type="term" value="F:phosphoglycolate phosphatase activity"/>
    <property type="evidence" value="ECO:0007669"/>
    <property type="project" value="TreeGrafter"/>
</dbReference>
<keyword evidence="4" id="KW-0479">Metal-binding</keyword>
<comment type="similarity">
    <text evidence="4">Belongs to the HAD-like hydrolase superfamily. PhnX family.</text>
</comment>
<dbReference type="Proteomes" id="UP000249134">
    <property type="component" value="Chromosome 1"/>
</dbReference>
<dbReference type="HAMAP" id="MF_01375">
    <property type="entry name" value="PhnX"/>
    <property type="match status" value="1"/>
</dbReference>
<reference evidence="5 6" key="1">
    <citation type="submission" date="2018-06" db="EMBL/GenBank/DDBJ databases">
        <authorList>
            <consortium name="Pathogen Informatics"/>
            <person name="Doyle S."/>
        </authorList>
    </citation>
    <scope>NUCLEOTIDE SEQUENCE [LARGE SCALE GENOMIC DNA]</scope>
    <source>
        <strain evidence="5 6">NCTC4824</strain>
    </source>
</reference>
<evidence type="ECO:0000256" key="3">
    <source>
        <dbReference type="ARBA" id="ARBA00023270"/>
    </source>
</evidence>
<feature type="binding site" evidence="4">
    <location>
        <position position="10"/>
    </location>
    <ligand>
        <name>Mg(2+)</name>
        <dbReference type="ChEBI" id="CHEBI:18420"/>
    </ligand>
</feature>
<dbReference type="Gene3D" id="1.10.150.240">
    <property type="entry name" value="Putative phosphatase, domain 2"/>
    <property type="match status" value="1"/>
</dbReference>
<dbReference type="Gene3D" id="3.40.50.1000">
    <property type="entry name" value="HAD superfamily/HAD-like"/>
    <property type="match status" value="1"/>
</dbReference>
<dbReference type="Pfam" id="PF00702">
    <property type="entry name" value="Hydrolase"/>
    <property type="match status" value="1"/>
</dbReference>
<dbReference type="KEGG" id="blen:NCTC4824_00278"/>
<dbReference type="GO" id="GO:0019700">
    <property type="term" value="P:organic phosphonate catabolic process"/>
    <property type="evidence" value="ECO:0007669"/>
    <property type="project" value="InterPro"/>
</dbReference>
<evidence type="ECO:0000256" key="2">
    <source>
        <dbReference type="ARBA" id="ARBA00022842"/>
    </source>
</evidence>
<dbReference type="PANTHER" id="PTHR43434">
    <property type="entry name" value="PHOSPHOGLYCOLATE PHOSPHATASE"/>
    <property type="match status" value="1"/>
</dbReference>
<dbReference type="GO" id="GO:0006281">
    <property type="term" value="P:DNA repair"/>
    <property type="evidence" value="ECO:0007669"/>
    <property type="project" value="TreeGrafter"/>
</dbReference>
<comment type="subunit">
    <text evidence="4">Homodimer.</text>
</comment>
<dbReference type="InterPro" id="IPR050155">
    <property type="entry name" value="HAD-like_hydrolase_sf"/>
</dbReference>
<dbReference type="STRING" id="1348624.GCA_001591545_03783"/>
<dbReference type="GO" id="GO:0050194">
    <property type="term" value="F:phosphonoacetaldehyde hydrolase activity"/>
    <property type="evidence" value="ECO:0007669"/>
    <property type="project" value="UniProtKB-UniRule"/>
</dbReference>
<proteinExistence type="inferred from homology"/>
<evidence type="ECO:0000313" key="6">
    <source>
        <dbReference type="Proteomes" id="UP000249134"/>
    </source>
</evidence>
<evidence type="ECO:0000313" key="5">
    <source>
        <dbReference type="EMBL" id="SQI51494.1"/>
    </source>
</evidence>
<evidence type="ECO:0000256" key="4">
    <source>
        <dbReference type="HAMAP-Rule" id="MF_01375"/>
    </source>
</evidence>
<dbReference type="AlphaFoldDB" id="A0A2X4YSZ5"/>
<dbReference type="GO" id="GO:0005829">
    <property type="term" value="C:cytosol"/>
    <property type="evidence" value="ECO:0007669"/>
    <property type="project" value="TreeGrafter"/>
</dbReference>
<sequence>MKIIKGVLLDWAGTTVDYGCMAPVSSFMKVFKEKGISVTMEQTRKPMGMAKIDHIRTMLAMPEIRKQWEGNLSEADVHELNTLFEKYLFEELREYTDPVPGATKAVNELREMGLKIGTTTGYTREMMHIVCAGAAEKGYEPDVTVTADDVDAGRPYPWMAYYAAMKMGVFPMNRLVKVGDTTVDMKEGRNAGAWTVGLIYGSSELGLSEAEVMKLSEKERSIREATVREKLIEAGAHQVLLSIKDVPSYIRELDEKLSKVVELS</sequence>
<dbReference type="InterPro" id="IPR036412">
    <property type="entry name" value="HAD-like_sf"/>
</dbReference>
<dbReference type="SUPFAM" id="SSF56784">
    <property type="entry name" value="HAD-like"/>
    <property type="match status" value="1"/>
</dbReference>